<keyword evidence="1" id="KW-0472">Membrane</keyword>
<name>A0A0S8GIG5_UNCW3</name>
<feature type="transmembrane region" description="Helical" evidence="1">
    <location>
        <begin position="491"/>
        <end position="508"/>
    </location>
</feature>
<accession>A0A0S8GIG5</accession>
<dbReference type="AlphaFoldDB" id="A0A0S8GIG5"/>
<feature type="transmembrane region" description="Helical" evidence="1">
    <location>
        <begin position="149"/>
        <end position="173"/>
    </location>
</feature>
<feature type="transmembrane region" description="Helical" evidence="1">
    <location>
        <begin position="412"/>
        <end position="433"/>
    </location>
</feature>
<dbReference type="EMBL" id="LJUO01000041">
    <property type="protein sequence ID" value="KPK72116.1"/>
    <property type="molecule type" value="Genomic_DNA"/>
</dbReference>
<dbReference type="SUPFAM" id="SSF48452">
    <property type="entry name" value="TPR-like"/>
    <property type="match status" value="1"/>
</dbReference>
<protein>
    <recommendedName>
        <fullName evidence="4">Tetratricopeptide repeat protein</fullName>
    </recommendedName>
</protein>
<evidence type="ECO:0000313" key="3">
    <source>
        <dbReference type="Proteomes" id="UP000051096"/>
    </source>
</evidence>
<evidence type="ECO:0000313" key="2">
    <source>
        <dbReference type="EMBL" id="KPK72116.1"/>
    </source>
</evidence>
<dbReference type="Gene3D" id="1.25.40.10">
    <property type="entry name" value="Tetratricopeptide repeat domain"/>
    <property type="match status" value="1"/>
</dbReference>
<proteinExistence type="predicted"/>
<feature type="transmembrane region" description="Helical" evidence="1">
    <location>
        <begin position="547"/>
        <end position="568"/>
    </location>
</feature>
<dbReference type="InterPro" id="IPR011990">
    <property type="entry name" value="TPR-like_helical_dom_sf"/>
</dbReference>
<sequence>MIVLLLCLAAQFSPQYTQFVRSPRSDTIFVRLVRGTYNISDFADDPVVLWFYRTHVESPEADSLLKKSNLRPNFHLGAALRWEATEADKHQAAAEKLHLAAHFDSSAVETFFSFLTLGFSHRDISYVKTALSLPVFSSLRTQLYLATNIGILLMAAIFLSGFVYVVVKLIFYLPVLSHRMPPRIHVRTADIAKTLIILAPALVLRNLYIAFIVYAFLLILVLNKREMGWLRFIFISLLLMYVLSLPLTTFITFLKERNNTYRLYETVHYDASPDVEASTNREKALLAYGLKHQGKNREALALYEELHTNNYRTAAVSNNLANLYFAQGDTAKADSLYIGSLLREDRGEPYFNRGLIKLGKLEYSESERLMAEARRRGFSSIHKDPVDIKPTNQAFLDILFSEQFTADGIVKFVYVIPLFVLLVLSIIGLHLSAPFFCSSCNRALCTDCIKDIEGETLCTYCFEKFKSTKKTETEIDLRSIVSKTKERTRQIILYSINIVVPGAGLIYIGKHTAGLILVGIVMIGYIPVLFPGIFIQPAGWIALRSDALFRFLAIFAAIVAYVISFSAIREYHAH</sequence>
<comment type="caution">
    <text evidence="2">The sequence shown here is derived from an EMBL/GenBank/DDBJ whole genome shotgun (WGS) entry which is preliminary data.</text>
</comment>
<keyword evidence="1" id="KW-1133">Transmembrane helix</keyword>
<feature type="transmembrane region" description="Helical" evidence="1">
    <location>
        <begin position="515"/>
        <end position="535"/>
    </location>
</feature>
<evidence type="ECO:0008006" key="4">
    <source>
        <dbReference type="Google" id="ProtNLM"/>
    </source>
</evidence>
<evidence type="ECO:0000256" key="1">
    <source>
        <dbReference type="SAM" id="Phobius"/>
    </source>
</evidence>
<gene>
    <name evidence="2" type="ORF">AMJ87_05690</name>
</gene>
<reference evidence="2 3" key="1">
    <citation type="journal article" date="2015" name="Microbiome">
        <title>Genomic resolution of linkages in carbon, nitrogen, and sulfur cycling among widespread estuary sediment bacteria.</title>
        <authorList>
            <person name="Baker B.J."/>
            <person name="Lazar C.S."/>
            <person name="Teske A.P."/>
            <person name="Dick G.J."/>
        </authorList>
    </citation>
    <scope>NUCLEOTIDE SEQUENCE [LARGE SCALE GENOMIC DNA]</scope>
    <source>
        <strain evidence="2">SM23_60</strain>
    </source>
</reference>
<dbReference type="Proteomes" id="UP000051096">
    <property type="component" value="Unassembled WGS sequence"/>
</dbReference>
<keyword evidence="1" id="KW-0812">Transmembrane</keyword>
<feature type="transmembrane region" description="Helical" evidence="1">
    <location>
        <begin position="194"/>
        <end position="222"/>
    </location>
</feature>
<organism evidence="2 3">
    <name type="scientific">candidate division WOR_3 bacterium SM23_60</name>
    <dbReference type="NCBI Taxonomy" id="1703780"/>
    <lineage>
        <taxon>Bacteria</taxon>
        <taxon>Bacteria division WOR-3</taxon>
    </lineage>
</organism>
<feature type="transmembrane region" description="Helical" evidence="1">
    <location>
        <begin position="228"/>
        <end position="254"/>
    </location>
</feature>